<evidence type="ECO:0000313" key="1">
    <source>
        <dbReference type="Ensembl" id="ENSXCOP00000021419.1"/>
    </source>
</evidence>
<accession>A0A3B5MPL6</accession>
<sequence>MQGLFLGFLVGGSNMLVDNIMHALLCTHSYAHMHNCAYTCTHRYACVYCNYAC</sequence>
<dbReference type="AlphaFoldDB" id="A0A3B5MPL6"/>
<proteinExistence type="predicted"/>
<reference evidence="1" key="2">
    <citation type="submission" date="2025-09" db="UniProtKB">
        <authorList>
            <consortium name="Ensembl"/>
        </authorList>
    </citation>
    <scope>IDENTIFICATION</scope>
</reference>
<dbReference type="Ensembl" id="ENSXCOT00000021680.1">
    <property type="protein sequence ID" value="ENSXCOP00000021419.1"/>
    <property type="gene ID" value="ENSXCOG00000016032.1"/>
</dbReference>
<keyword evidence="2" id="KW-1185">Reference proteome</keyword>
<evidence type="ECO:0000313" key="2">
    <source>
        <dbReference type="Proteomes" id="UP000261380"/>
    </source>
</evidence>
<organism evidence="1 2">
    <name type="scientific">Xiphophorus couchianus</name>
    <name type="common">Monterrey platyfish</name>
    <dbReference type="NCBI Taxonomy" id="32473"/>
    <lineage>
        <taxon>Eukaryota</taxon>
        <taxon>Metazoa</taxon>
        <taxon>Chordata</taxon>
        <taxon>Craniata</taxon>
        <taxon>Vertebrata</taxon>
        <taxon>Euteleostomi</taxon>
        <taxon>Actinopterygii</taxon>
        <taxon>Neopterygii</taxon>
        <taxon>Teleostei</taxon>
        <taxon>Neoteleostei</taxon>
        <taxon>Acanthomorphata</taxon>
        <taxon>Ovalentaria</taxon>
        <taxon>Atherinomorphae</taxon>
        <taxon>Cyprinodontiformes</taxon>
        <taxon>Poeciliidae</taxon>
        <taxon>Poeciliinae</taxon>
        <taxon>Xiphophorus</taxon>
    </lineage>
</organism>
<name>A0A3B5MPL6_9TELE</name>
<protein>
    <submittedName>
        <fullName evidence="1">Uncharacterized protein</fullName>
    </submittedName>
</protein>
<reference evidence="1" key="1">
    <citation type="submission" date="2025-08" db="UniProtKB">
        <authorList>
            <consortium name="Ensembl"/>
        </authorList>
    </citation>
    <scope>IDENTIFICATION</scope>
</reference>
<dbReference type="Proteomes" id="UP000261380">
    <property type="component" value="Unplaced"/>
</dbReference>